<gene>
    <name evidence="4" type="ORF">AMSG_09667</name>
</gene>
<dbReference type="Pfam" id="PF07287">
    <property type="entry name" value="AtuA"/>
    <property type="match status" value="1"/>
</dbReference>
<keyword evidence="5" id="KW-1185">Reference proteome</keyword>
<feature type="domain" description="AtuA-like ferredoxin-fold" evidence="3">
    <location>
        <begin position="507"/>
        <end position="604"/>
    </location>
</feature>
<accession>A0A0L0DPR0</accession>
<name>A0A0L0DPR0_THETB</name>
<feature type="region of interest" description="Disordered" evidence="1">
    <location>
        <begin position="1038"/>
        <end position="1058"/>
    </location>
</feature>
<evidence type="ECO:0000256" key="1">
    <source>
        <dbReference type="SAM" id="MobiDB-lite"/>
    </source>
</evidence>
<evidence type="ECO:0000259" key="2">
    <source>
        <dbReference type="Pfam" id="PF07287"/>
    </source>
</evidence>
<dbReference type="Gene3D" id="3.30.900.10">
    <property type="entry name" value="HORMA domain"/>
    <property type="match status" value="1"/>
</dbReference>
<dbReference type="PANTHER" id="PTHR47708:SF2">
    <property type="entry name" value="SI:CH73-132F6.5"/>
    <property type="match status" value="1"/>
</dbReference>
<feature type="compositionally biased region" description="Low complexity" evidence="1">
    <location>
        <begin position="865"/>
        <end position="874"/>
    </location>
</feature>
<evidence type="ECO:0000313" key="5">
    <source>
        <dbReference type="Proteomes" id="UP000054408"/>
    </source>
</evidence>
<dbReference type="STRING" id="461836.A0A0L0DPR0"/>
<dbReference type="EMBL" id="GL349485">
    <property type="protein sequence ID" value="KNC54011.1"/>
    <property type="molecule type" value="Genomic_DNA"/>
</dbReference>
<dbReference type="InterPro" id="IPR036570">
    <property type="entry name" value="HORMA_dom_sf"/>
</dbReference>
<evidence type="ECO:0000313" key="4">
    <source>
        <dbReference type="EMBL" id="KNC54011.1"/>
    </source>
</evidence>
<reference evidence="4 5" key="1">
    <citation type="submission" date="2010-05" db="EMBL/GenBank/DDBJ databases">
        <title>The Genome Sequence of Thecamonas trahens ATCC 50062.</title>
        <authorList>
            <consortium name="The Broad Institute Genome Sequencing Platform"/>
            <person name="Russ C."/>
            <person name="Cuomo C."/>
            <person name="Shea T."/>
            <person name="Young S.K."/>
            <person name="Zeng Q."/>
            <person name="Koehrsen M."/>
            <person name="Haas B."/>
            <person name="Borodovsky M."/>
            <person name="Guigo R."/>
            <person name="Alvarado L."/>
            <person name="Berlin A."/>
            <person name="Bochicchio J."/>
            <person name="Borenstein D."/>
            <person name="Chapman S."/>
            <person name="Chen Z."/>
            <person name="Freedman E."/>
            <person name="Gellesch M."/>
            <person name="Goldberg J."/>
            <person name="Griggs A."/>
            <person name="Gujja S."/>
            <person name="Heilman E."/>
            <person name="Heiman D."/>
            <person name="Hepburn T."/>
            <person name="Howarth C."/>
            <person name="Jen D."/>
            <person name="Larson L."/>
            <person name="Mehta T."/>
            <person name="Park D."/>
            <person name="Pearson M."/>
            <person name="Roberts A."/>
            <person name="Saif S."/>
            <person name="Shenoy N."/>
            <person name="Sisk P."/>
            <person name="Stolte C."/>
            <person name="Sykes S."/>
            <person name="Thomson T."/>
            <person name="Walk T."/>
            <person name="White J."/>
            <person name="Yandava C."/>
            <person name="Burger G."/>
            <person name="Gray M.W."/>
            <person name="Holland P.W.H."/>
            <person name="King N."/>
            <person name="Lang F.B.F."/>
            <person name="Roger A.J."/>
            <person name="Ruiz-Trillo I."/>
            <person name="Lander E."/>
            <person name="Nusbaum C."/>
        </authorList>
    </citation>
    <scope>NUCLEOTIDE SEQUENCE [LARGE SCALE GENOMIC DNA]</scope>
    <source>
        <strain evidence="4 5">ATCC 50062</strain>
    </source>
</reference>
<dbReference type="Pfam" id="PF23544">
    <property type="entry name" value="AtuA_ferredoxin"/>
    <property type="match status" value="1"/>
</dbReference>
<proteinExistence type="predicted"/>
<dbReference type="RefSeq" id="XP_013754026.1">
    <property type="nucleotide sequence ID" value="XM_013898572.1"/>
</dbReference>
<dbReference type="InterPro" id="IPR010839">
    <property type="entry name" value="AtuA_N"/>
</dbReference>
<feature type="compositionally biased region" description="Low complexity" evidence="1">
    <location>
        <begin position="1038"/>
        <end position="1056"/>
    </location>
</feature>
<feature type="region of interest" description="Disordered" evidence="1">
    <location>
        <begin position="865"/>
        <end position="885"/>
    </location>
</feature>
<dbReference type="GeneID" id="25568081"/>
<dbReference type="Proteomes" id="UP000054408">
    <property type="component" value="Unassembled WGS sequence"/>
</dbReference>
<dbReference type="AlphaFoldDB" id="A0A0L0DPR0"/>
<feature type="region of interest" description="Disordered" evidence="1">
    <location>
        <begin position="923"/>
        <end position="951"/>
    </location>
</feature>
<feature type="region of interest" description="Disordered" evidence="1">
    <location>
        <begin position="802"/>
        <end position="828"/>
    </location>
</feature>
<dbReference type="OrthoDB" id="10265871at2759"/>
<dbReference type="eggNOG" id="ENOG502QS8D">
    <property type="taxonomic scope" value="Eukaryota"/>
</dbReference>
<feature type="domain" description="Acyclic terpene utilisation N-terminal" evidence="2">
    <location>
        <begin position="8"/>
        <end position="462"/>
    </location>
</feature>
<dbReference type="PANTHER" id="PTHR47708">
    <property type="match status" value="1"/>
</dbReference>
<dbReference type="InterPro" id="IPR056362">
    <property type="entry name" value="AtuA-like_ferredoxin_dom"/>
</dbReference>
<sequence>MAATPPTVRVGCFSAFWGDSPTAAAQLIASGNLDYLVGDYLAEVTMCLLTKARQRDPALGYVPDFVSSVFKPLLPDILAQGVKVLTNAGGLDPIRLKTVLDNHAASVADSLPRLPRIAVVYGDDVVDILDDLRPLFRPVSTAGEPDSLPPTHTPPMSANVYFGATGLAMALDAGADFVVTGRCVDSALVLAALMSAFAWSPHDYHKLSAGSLAGHILECGAQSTGGNFTDWKASASAGPHNCSWANIGFPIAEVWPDGRFVITKPPHTGGLVTVGTVSEQIVYEIADPAAYILPDVVCDWRNVSLTQLGEDVVAVAGARGLPPTPFLKLGLTLLDGYRAEASLLVPGFDAPAKAKAVANAIFLRATSALASRNEQPFLDTRVEILGAGALFGPSYPSAAKEVVLRLVAKHTNPAALRAFAKEVAPAATGMAPGLCAATTGRPRPVPCISYSAALVPKSAISTLTMVCGTDHPLHFLEPHPEPLHPPPATPPPAEIPPATISGPRATVPLIAIAWGRSGDKGDAANIGIIARRREFYPEIKAQLTTDAIANILAHLVDGHIVRYDLPGLAAVNFVCRSALGGGGMRSLRLDRQGKSYAQIVLSTMLVTVPVAWLDHHIMPSSRFYRIVTKLWDDVSALVLPLLPDQSNLHASWFLETWLAPTIPDRKRLPRPTLLANEHIAILLRSLLARLHLLPCHTLKRNIDASIIPHLATFVTVATGDLATRRTGFRPNASLNSVDLPPVHAPFAVISMSVTYDSCAALLSSSPPATDATGSTVADILALSPEDIHGEFLATVSPSAIPVNSPVRLRSPPRPKPAPLATPLTPSADAHVRDTLFRDPAAPAATDSKPPVPERDLASVPPVAAALAPQAAGQSTPPRPLRSRSFAGAAQEVACELPPVFAKRRVNRNRRSVPSSLSIALESSSAAAPASTTVAHPATHTTEPSSPLPVPDPAVAVPARVVTSLSDMANPVTPPFSVLASASGGSVSSPRMIVGSAASRPASRLTPPFGSIGSYPHGAASLSSVGSYGSLPTVSPFKSTVHSVSSSPGSSLSTTPVAGLAVSTSPAPSLYGAGLAPATDVQPAFVVDNPPPPPTASEDIGSFVALLDPPVAGNRSSVGESVVTSASVVDLLGGFEELLMEMDDP</sequence>
<evidence type="ECO:0000259" key="3">
    <source>
        <dbReference type="Pfam" id="PF23544"/>
    </source>
</evidence>
<feature type="compositionally biased region" description="Low complexity" evidence="1">
    <location>
        <begin position="923"/>
        <end position="944"/>
    </location>
</feature>
<organism evidence="4 5">
    <name type="scientific">Thecamonas trahens ATCC 50062</name>
    <dbReference type="NCBI Taxonomy" id="461836"/>
    <lineage>
        <taxon>Eukaryota</taxon>
        <taxon>Apusozoa</taxon>
        <taxon>Apusomonadida</taxon>
        <taxon>Apusomonadidae</taxon>
        <taxon>Thecamonas</taxon>
    </lineage>
</organism>
<protein>
    <submittedName>
        <fullName evidence="4">AtuA protein</fullName>
    </submittedName>
</protein>